<accession>E2ASQ0</accession>
<dbReference type="Proteomes" id="UP000000311">
    <property type="component" value="Unassembled WGS sequence"/>
</dbReference>
<keyword evidence="2" id="KW-1185">Reference proteome</keyword>
<organism evidence="2">
    <name type="scientific">Camponotus floridanus</name>
    <name type="common">Florida carpenter ant</name>
    <dbReference type="NCBI Taxonomy" id="104421"/>
    <lineage>
        <taxon>Eukaryota</taxon>
        <taxon>Metazoa</taxon>
        <taxon>Ecdysozoa</taxon>
        <taxon>Arthropoda</taxon>
        <taxon>Hexapoda</taxon>
        <taxon>Insecta</taxon>
        <taxon>Pterygota</taxon>
        <taxon>Neoptera</taxon>
        <taxon>Endopterygota</taxon>
        <taxon>Hymenoptera</taxon>
        <taxon>Apocrita</taxon>
        <taxon>Aculeata</taxon>
        <taxon>Formicoidea</taxon>
        <taxon>Formicidae</taxon>
        <taxon>Formicinae</taxon>
        <taxon>Camponotus</taxon>
    </lineage>
</organism>
<name>E2ASQ0_CAMFO</name>
<dbReference type="EMBL" id="GL442346">
    <property type="protein sequence ID" value="EFN63532.1"/>
    <property type="molecule type" value="Genomic_DNA"/>
</dbReference>
<evidence type="ECO:0000313" key="1">
    <source>
        <dbReference type="EMBL" id="EFN63532.1"/>
    </source>
</evidence>
<reference evidence="1 2" key="1">
    <citation type="journal article" date="2010" name="Science">
        <title>Genomic comparison of the ants Camponotus floridanus and Harpegnathos saltator.</title>
        <authorList>
            <person name="Bonasio R."/>
            <person name="Zhang G."/>
            <person name="Ye C."/>
            <person name="Mutti N.S."/>
            <person name="Fang X."/>
            <person name="Qin N."/>
            <person name="Donahue G."/>
            <person name="Yang P."/>
            <person name="Li Q."/>
            <person name="Li C."/>
            <person name="Zhang P."/>
            <person name="Huang Z."/>
            <person name="Berger S.L."/>
            <person name="Reinberg D."/>
            <person name="Wang J."/>
            <person name="Liebig J."/>
        </authorList>
    </citation>
    <scope>NUCLEOTIDE SEQUENCE [LARGE SCALE GENOMIC DNA]</scope>
    <source>
        <strain evidence="2">C129</strain>
    </source>
</reference>
<sequence>MYEEALDSDRDGARVWGTGHIDLWEKLTMDDESGEREYGNEMEYEMKGGFLRPRDSNIQQKERMNYGPGRLFPRVDIFGTDTPGVLPTSGVSLRSGVGNNLDEFLYTHTHTWIPRIAVMTMEIYDDDGVSSRFCTTLAAAGDSENDSAGNS</sequence>
<dbReference type="AlphaFoldDB" id="E2ASQ0"/>
<proteinExistence type="predicted"/>
<gene>
    <name evidence="1" type="ORF">EAG_16425</name>
</gene>
<protein>
    <submittedName>
        <fullName evidence="1">Uncharacterized protein</fullName>
    </submittedName>
</protein>
<dbReference type="InParanoid" id="E2ASQ0"/>
<evidence type="ECO:0000313" key="2">
    <source>
        <dbReference type="Proteomes" id="UP000000311"/>
    </source>
</evidence>